<accession>A0A2G2ZHZ8</accession>
<comment type="caution">
    <text evidence="3">The sequence shown here is derived from an EMBL/GenBank/DDBJ whole genome shotgun (WGS) entry which is preliminary data.</text>
</comment>
<reference evidence="3 4" key="1">
    <citation type="journal article" date="2014" name="Nat. Genet.">
        <title>Genome sequence of the hot pepper provides insights into the evolution of pungency in Capsicum species.</title>
        <authorList>
            <person name="Kim S."/>
            <person name="Park M."/>
            <person name="Yeom S.I."/>
            <person name="Kim Y.M."/>
            <person name="Lee J.M."/>
            <person name="Lee H.A."/>
            <person name="Seo E."/>
            <person name="Choi J."/>
            <person name="Cheong K."/>
            <person name="Kim K.T."/>
            <person name="Jung K."/>
            <person name="Lee G.W."/>
            <person name="Oh S.K."/>
            <person name="Bae C."/>
            <person name="Kim S.B."/>
            <person name="Lee H.Y."/>
            <person name="Kim S.Y."/>
            <person name="Kim M.S."/>
            <person name="Kang B.C."/>
            <person name="Jo Y.D."/>
            <person name="Yang H.B."/>
            <person name="Jeong H.J."/>
            <person name="Kang W.H."/>
            <person name="Kwon J.K."/>
            <person name="Shin C."/>
            <person name="Lim J.Y."/>
            <person name="Park J.H."/>
            <person name="Huh J.H."/>
            <person name="Kim J.S."/>
            <person name="Kim B.D."/>
            <person name="Cohen O."/>
            <person name="Paran I."/>
            <person name="Suh M.C."/>
            <person name="Lee S.B."/>
            <person name="Kim Y.K."/>
            <person name="Shin Y."/>
            <person name="Noh S.J."/>
            <person name="Park J."/>
            <person name="Seo Y.S."/>
            <person name="Kwon S.Y."/>
            <person name="Kim H.A."/>
            <person name="Park J.M."/>
            <person name="Kim H.J."/>
            <person name="Choi S.B."/>
            <person name="Bosland P.W."/>
            <person name="Reeves G."/>
            <person name="Jo S.H."/>
            <person name="Lee B.W."/>
            <person name="Cho H.T."/>
            <person name="Choi H.S."/>
            <person name="Lee M.S."/>
            <person name="Yu Y."/>
            <person name="Do Choi Y."/>
            <person name="Park B.S."/>
            <person name="van Deynze A."/>
            <person name="Ashrafi H."/>
            <person name="Hill T."/>
            <person name="Kim W.T."/>
            <person name="Pai H.S."/>
            <person name="Ahn H.K."/>
            <person name="Yeam I."/>
            <person name="Giovannoni J.J."/>
            <person name="Rose J.K."/>
            <person name="Sorensen I."/>
            <person name="Lee S.J."/>
            <person name="Kim R.W."/>
            <person name="Choi I.Y."/>
            <person name="Choi B.S."/>
            <person name="Lim J.S."/>
            <person name="Lee Y.H."/>
            <person name="Choi D."/>
        </authorList>
    </citation>
    <scope>NUCLEOTIDE SEQUENCE [LARGE SCALE GENOMIC DNA]</scope>
    <source>
        <strain evidence="4">cv. CM334</strain>
    </source>
</reference>
<reference evidence="3 4" key="2">
    <citation type="journal article" date="2017" name="Genome Biol.">
        <title>New reference genome sequences of hot pepper reveal the massive evolution of plant disease-resistance genes by retroduplication.</title>
        <authorList>
            <person name="Kim S."/>
            <person name="Park J."/>
            <person name="Yeom S.I."/>
            <person name="Kim Y.M."/>
            <person name="Seo E."/>
            <person name="Kim K.T."/>
            <person name="Kim M.S."/>
            <person name="Lee J.M."/>
            <person name="Cheong K."/>
            <person name="Shin H.S."/>
            <person name="Kim S.B."/>
            <person name="Han K."/>
            <person name="Lee J."/>
            <person name="Park M."/>
            <person name="Lee H.A."/>
            <person name="Lee H.Y."/>
            <person name="Lee Y."/>
            <person name="Oh S."/>
            <person name="Lee J.H."/>
            <person name="Choi E."/>
            <person name="Choi E."/>
            <person name="Lee S.E."/>
            <person name="Jeon J."/>
            <person name="Kim H."/>
            <person name="Choi G."/>
            <person name="Song H."/>
            <person name="Lee J."/>
            <person name="Lee S.C."/>
            <person name="Kwon J.K."/>
            <person name="Lee H.Y."/>
            <person name="Koo N."/>
            <person name="Hong Y."/>
            <person name="Kim R.W."/>
            <person name="Kang W.H."/>
            <person name="Huh J.H."/>
            <person name="Kang B.C."/>
            <person name="Yang T.J."/>
            <person name="Lee Y.H."/>
            <person name="Bennetzen J.L."/>
            <person name="Choi D."/>
        </authorList>
    </citation>
    <scope>NUCLEOTIDE SEQUENCE [LARGE SCALE GENOMIC DNA]</scope>
    <source>
        <strain evidence="4">cv. CM334</strain>
    </source>
</reference>
<evidence type="ECO:0000256" key="1">
    <source>
        <dbReference type="SAM" id="MobiDB-lite"/>
    </source>
</evidence>
<feature type="domain" description="Putative plant transposon protein" evidence="2">
    <location>
        <begin position="40"/>
        <end position="160"/>
    </location>
</feature>
<feature type="region of interest" description="Disordered" evidence="1">
    <location>
        <begin position="1"/>
        <end position="58"/>
    </location>
</feature>
<evidence type="ECO:0000259" key="2">
    <source>
        <dbReference type="Pfam" id="PF20167"/>
    </source>
</evidence>
<gene>
    <name evidence="3" type="ORF">T459_14579</name>
</gene>
<dbReference type="Proteomes" id="UP000222542">
    <property type="component" value="Unassembled WGS sequence"/>
</dbReference>
<feature type="compositionally biased region" description="Basic and acidic residues" evidence="1">
    <location>
        <begin position="43"/>
        <end position="58"/>
    </location>
</feature>
<name>A0A2G2ZHZ8_CAPAN</name>
<evidence type="ECO:0000313" key="4">
    <source>
        <dbReference type="Proteomes" id="UP000222542"/>
    </source>
</evidence>
<dbReference type="AlphaFoldDB" id="A0A2G2ZHZ8"/>
<organism evidence="3 4">
    <name type="scientific">Capsicum annuum</name>
    <name type="common">Capsicum pepper</name>
    <dbReference type="NCBI Taxonomy" id="4072"/>
    <lineage>
        <taxon>Eukaryota</taxon>
        <taxon>Viridiplantae</taxon>
        <taxon>Streptophyta</taxon>
        <taxon>Embryophyta</taxon>
        <taxon>Tracheophyta</taxon>
        <taxon>Spermatophyta</taxon>
        <taxon>Magnoliopsida</taxon>
        <taxon>eudicotyledons</taxon>
        <taxon>Gunneridae</taxon>
        <taxon>Pentapetalae</taxon>
        <taxon>asterids</taxon>
        <taxon>lamiids</taxon>
        <taxon>Solanales</taxon>
        <taxon>Solanaceae</taxon>
        <taxon>Solanoideae</taxon>
        <taxon>Capsiceae</taxon>
        <taxon>Capsicum</taxon>
    </lineage>
</organism>
<dbReference type="Gramene" id="PHT81564">
    <property type="protein sequence ID" value="PHT81564"/>
    <property type="gene ID" value="T459_14579"/>
</dbReference>
<sequence length="181" mass="20664">MKIPKKYLPPLSFEVEESEESDAKETTPPDSITSEQTAFKQPQSEHSKSGEPESEHAKFTLITEEKPKWLTNLNERIFKASPTQEARFWWSVVCTHLMPNEGDNILGDDRAILVTILVAKLNLNFGEIIAEEMKIWVSRPKTTYPFPCLIMRLCKAANIPVVTGIDIELPTKKNYNPIQYD</sequence>
<dbReference type="Pfam" id="PF20167">
    <property type="entry name" value="Transposase_32"/>
    <property type="match status" value="1"/>
</dbReference>
<feature type="compositionally biased region" description="Polar residues" evidence="1">
    <location>
        <begin position="28"/>
        <end position="42"/>
    </location>
</feature>
<dbReference type="InterPro" id="IPR046796">
    <property type="entry name" value="Transposase_32_dom"/>
</dbReference>
<protein>
    <recommendedName>
        <fullName evidence="2">Putative plant transposon protein domain-containing protein</fullName>
    </recommendedName>
</protein>
<proteinExistence type="predicted"/>
<evidence type="ECO:0000313" key="3">
    <source>
        <dbReference type="EMBL" id="PHT81564.1"/>
    </source>
</evidence>
<keyword evidence="4" id="KW-1185">Reference proteome</keyword>
<dbReference type="EMBL" id="AYRZ02000005">
    <property type="protein sequence ID" value="PHT81564.1"/>
    <property type="molecule type" value="Genomic_DNA"/>
</dbReference>